<keyword evidence="7" id="KW-1185">Reference proteome</keyword>
<dbReference type="GO" id="GO:0016757">
    <property type="term" value="F:glycosyltransferase activity"/>
    <property type="evidence" value="ECO:0007669"/>
    <property type="project" value="UniProtKB-KW"/>
</dbReference>
<keyword evidence="4" id="KW-0472">Membrane</keyword>
<evidence type="ECO:0000259" key="5">
    <source>
        <dbReference type="Pfam" id="PF00535"/>
    </source>
</evidence>
<dbReference type="CDD" id="cd02525">
    <property type="entry name" value="Succinoglycan_BP_ExoA"/>
    <property type="match status" value="1"/>
</dbReference>
<dbReference type="CDD" id="cd00761">
    <property type="entry name" value="Glyco_tranf_GTA_type"/>
    <property type="match status" value="1"/>
</dbReference>
<name>A0ABV6S8C0_9SPHN</name>
<keyword evidence="4" id="KW-0812">Transmembrane</keyword>
<keyword evidence="4" id="KW-1133">Transmembrane helix</keyword>
<comment type="similarity">
    <text evidence="1">Belongs to the glycosyltransferase 2 family.</text>
</comment>
<evidence type="ECO:0000313" key="7">
    <source>
        <dbReference type="Proteomes" id="UP001589858"/>
    </source>
</evidence>
<dbReference type="PANTHER" id="PTHR43179">
    <property type="entry name" value="RHAMNOSYLTRANSFERASE WBBL"/>
    <property type="match status" value="1"/>
</dbReference>
<reference evidence="6 7" key="1">
    <citation type="submission" date="2024-09" db="EMBL/GenBank/DDBJ databases">
        <authorList>
            <person name="Sun Q."/>
            <person name="Mori K."/>
        </authorList>
    </citation>
    <scope>NUCLEOTIDE SEQUENCE [LARGE SCALE GENOMIC DNA]</scope>
    <source>
        <strain evidence="6 7">CICC 11035S</strain>
    </source>
</reference>
<feature type="transmembrane region" description="Helical" evidence="4">
    <location>
        <begin position="255"/>
        <end position="276"/>
    </location>
</feature>
<dbReference type="InterPro" id="IPR001173">
    <property type="entry name" value="Glyco_trans_2-like"/>
</dbReference>
<gene>
    <name evidence="6" type="ORF">ACFFF8_12850</name>
</gene>
<dbReference type="Gene3D" id="3.90.550.10">
    <property type="entry name" value="Spore Coat Polysaccharide Biosynthesis Protein SpsA, Chain A"/>
    <property type="match status" value="2"/>
</dbReference>
<evidence type="ECO:0000256" key="3">
    <source>
        <dbReference type="ARBA" id="ARBA00022679"/>
    </source>
</evidence>
<feature type="transmembrane region" description="Helical" evidence="4">
    <location>
        <begin position="310"/>
        <end position="333"/>
    </location>
</feature>
<sequence length="653" mass="70670">MTEPASFLFDDAHADVLVVVPCLNEQEHLPGLLDALLRDARGALVVVVDGGSTDASRAIVAERAGRHANLHLLDNPQRIQSVGVNLAARRFGAGRRWLVRVDAHCDYPSGYVDRLKTAAAAKGADAVSVPMVSRGSGCFQVAAAAAQNSVLGTGGSPHRHLGKGRWVDHGHHALFDLMRFLAAGGYDEAFSHNEDAELDRRLRDRGARIWLEPSAAITYYPRASLRPLLRQYRNYGRGRARNLARHPDRMKLRQILPLGVVPAILLAPFGLVLAALHPLALALVLPAMVWIGATLAAGAALGLRSRVPCAMGAGGAALVMHAGWGFGFVAEWLRLRARPDRLPAPPAPLVVDPDGQAKGSGLEAVTICVCTFRRDSLFETLTSFLGLSALEGRAVNVVVVDNDDRDDLRAGIARFAAGYGLPLAYVHAPARNISIARNAALDAVTTRWAAFIDDDEVADPAWLAMLLAGHEGHHAVIGQSRAVYPAELPGWAARCDFHSNRISGPPENAYTSNALIDVDFVRRTNLRFREGLGRTGGEDTLFFRQMAAAGGFIVYRPASVVYETVPAQRATMAWVRRRKYRSGQVHGLLCREFEPVRYRKLVATAGAKLVLSAAMALLTIPGTDASRRWTARAFLHAGALHFRVKPAILEEYA</sequence>
<dbReference type="PANTHER" id="PTHR43179:SF12">
    <property type="entry name" value="GALACTOFURANOSYLTRANSFERASE GLFT2"/>
    <property type="match status" value="1"/>
</dbReference>
<keyword evidence="3 6" id="KW-0808">Transferase</keyword>
<dbReference type="Pfam" id="PF00535">
    <property type="entry name" value="Glycos_transf_2"/>
    <property type="match status" value="2"/>
</dbReference>
<dbReference type="RefSeq" id="WP_267222436.1">
    <property type="nucleotide sequence ID" value="NZ_JAPCWC010000015.1"/>
</dbReference>
<evidence type="ECO:0000313" key="6">
    <source>
        <dbReference type="EMBL" id="MFC0685488.1"/>
    </source>
</evidence>
<dbReference type="InterPro" id="IPR029044">
    <property type="entry name" value="Nucleotide-diphossugar_trans"/>
</dbReference>
<proteinExistence type="inferred from homology"/>
<protein>
    <submittedName>
        <fullName evidence="6">Glycosyltransferase</fullName>
        <ecNumber evidence="6">2.4.-.-</ecNumber>
    </submittedName>
</protein>
<feature type="transmembrane region" description="Helical" evidence="4">
    <location>
        <begin position="282"/>
        <end position="303"/>
    </location>
</feature>
<evidence type="ECO:0000256" key="2">
    <source>
        <dbReference type="ARBA" id="ARBA00022676"/>
    </source>
</evidence>
<feature type="domain" description="Glycosyltransferase 2-like" evidence="5">
    <location>
        <begin position="18"/>
        <end position="140"/>
    </location>
</feature>
<accession>A0ABV6S8C0</accession>
<evidence type="ECO:0000256" key="4">
    <source>
        <dbReference type="SAM" id="Phobius"/>
    </source>
</evidence>
<comment type="caution">
    <text evidence="6">The sequence shown here is derived from an EMBL/GenBank/DDBJ whole genome shotgun (WGS) entry which is preliminary data.</text>
</comment>
<dbReference type="Proteomes" id="UP001589858">
    <property type="component" value="Unassembled WGS sequence"/>
</dbReference>
<dbReference type="EMBL" id="JBHLTM010000050">
    <property type="protein sequence ID" value="MFC0685488.1"/>
    <property type="molecule type" value="Genomic_DNA"/>
</dbReference>
<dbReference type="SUPFAM" id="SSF53448">
    <property type="entry name" value="Nucleotide-diphospho-sugar transferases"/>
    <property type="match status" value="2"/>
</dbReference>
<organism evidence="6 7">
    <name type="scientific">Novosphingobium clariflavum</name>
    <dbReference type="NCBI Taxonomy" id="2029884"/>
    <lineage>
        <taxon>Bacteria</taxon>
        <taxon>Pseudomonadati</taxon>
        <taxon>Pseudomonadota</taxon>
        <taxon>Alphaproteobacteria</taxon>
        <taxon>Sphingomonadales</taxon>
        <taxon>Sphingomonadaceae</taxon>
        <taxon>Novosphingobium</taxon>
    </lineage>
</organism>
<keyword evidence="2 6" id="KW-0328">Glycosyltransferase</keyword>
<dbReference type="EC" id="2.4.-.-" evidence="6"/>
<feature type="domain" description="Glycosyltransferase 2-like" evidence="5">
    <location>
        <begin position="366"/>
        <end position="494"/>
    </location>
</feature>
<evidence type="ECO:0000256" key="1">
    <source>
        <dbReference type="ARBA" id="ARBA00006739"/>
    </source>
</evidence>